<keyword evidence="4" id="KW-0274">FAD</keyword>
<proteinExistence type="inferred from homology"/>
<feature type="site" description="Electron transfer via tryptophanyl radical" evidence="5">
    <location>
        <position position="425"/>
    </location>
</feature>
<feature type="site" description="Electron transfer via tryptophanyl radical" evidence="5">
    <location>
        <position position="348"/>
    </location>
</feature>
<evidence type="ECO:0000259" key="6">
    <source>
        <dbReference type="PROSITE" id="PS51645"/>
    </source>
</evidence>
<organism evidence="7 8">
    <name type="scientific">Geodia barretti</name>
    <name type="common">Barrett's horny sponge</name>
    <dbReference type="NCBI Taxonomy" id="519541"/>
    <lineage>
        <taxon>Eukaryota</taxon>
        <taxon>Metazoa</taxon>
        <taxon>Porifera</taxon>
        <taxon>Demospongiae</taxon>
        <taxon>Heteroscleromorpha</taxon>
        <taxon>Tetractinellida</taxon>
        <taxon>Astrophorina</taxon>
        <taxon>Geodiidae</taxon>
        <taxon>Geodia</taxon>
    </lineage>
</organism>
<dbReference type="PROSITE" id="PS51645">
    <property type="entry name" value="PHR_CRY_ALPHA_BETA"/>
    <property type="match status" value="1"/>
</dbReference>
<dbReference type="GO" id="GO:0043153">
    <property type="term" value="P:entrainment of circadian clock by photoperiod"/>
    <property type="evidence" value="ECO:0007669"/>
    <property type="project" value="TreeGrafter"/>
</dbReference>
<dbReference type="PANTHER" id="PTHR11455:SF9">
    <property type="entry name" value="CRYPTOCHROME CIRCADIAN CLOCK 5 ISOFORM X1"/>
    <property type="match status" value="1"/>
</dbReference>
<dbReference type="InterPro" id="IPR014729">
    <property type="entry name" value="Rossmann-like_a/b/a_fold"/>
</dbReference>
<reference evidence="7" key="1">
    <citation type="submission" date="2023-03" db="EMBL/GenBank/DDBJ databases">
        <authorList>
            <person name="Steffen K."/>
            <person name="Cardenas P."/>
        </authorList>
    </citation>
    <scope>NUCLEOTIDE SEQUENCE</scope>
</reference>
<dbReference type="Pfam" id="PF00875">
    <property type="entry name" value="DNA_photolyase"/>
    <property type="match status" value="1"/>
</dbReference>
<evidence type="ECO:0000313" key="7">
    <source>
        <dbReference type="EMBL" id="CAI8052432.1"/>
    </source>
</evidence>
<dbReference type="InterPro" id="IPR036134">
    <property type="entry name" value="Crypto/Photolyase_FAD-like_sf"/>
</dbReference>
<evidence type="ECO:0000256" key="4">
    <source>
        <dbReference type="ARBA" id="ARBA00022827"/>
    </source>
</evidence>
<evidence type="ECO:0000256" key="2">
    <source>
        <dbReference type="ARBA" id="ARBA00005862"/>
    </source>
</evidence>
<evidence type="ECO:0000313" key="8">
    <source>
        <dbReference type="Proteomes" id="UP001174909"/>
    </source>
</evidence>
<dbReference type="PANTHER" id="PTHR11455">
    <property type="entry name" value="CRYPTOCHROME"/>
    <property type="match status" value="1"/>
</dbReference>
<dbReference type="GO" id="GO:0003904">
    <property type="term" value="F:deoxyribodipyrimidine photo-lyase activity"/>
    <property type="evidence" value="ECO:0007669"/>
    <property type="project" value="TreeGrafter"/>
</dbReference>
<dbReference type="SUPFAM" id="SSF48173">
    <property type="entry name" value="Cryptochrome/photolyase FAD-binding domain"/>
    <property type="match status" value="1"/>
</dbReference>
<keyword evidence="8" id="KW-1185">Reference proteome</keyword>
<dbReference type="Gene3D" id="3.40.50.620">
    <property type="entry name" value="HUPs"/>
    <property type="match status" value="1"/>
</dbReference>
<comment type="cofactor">
    <cofactor evidence="1">
        <name>FAD</name>
        <dbReference type="ChEBI" id="CHEBI:57692"/>
    </cofactor>
</comment>
<gene>
    <name evidence="7" type="ORF">GBAR_LOCUS28676</name>
</gene>
<keyword evidence="3" id="KW-0285">Flavoprotein</keyword>
<dbReference type="GO" id="GO:0032922">
    <property type="term" value="P:circadian regulation of gene expression"/>
    <property type="evidence" value="ECO:0007669"/>
    <property type="project" value="TreeGrafter"/>
</dbReference>
<evidence type="ECO:0000256" key="5">
    <source>
        <dbReference type="PIRSR" id="PIRSR602081-2"/>
    </source>
</evidence>
<dbReference type="EMBL" id="CASHTH010004013">
    <property type="protein sequence ID" value="CAI8052432.1"/>
    <property type="molecule type" value="Genomic_DNA"/>
</dbReference>
<dbReference type="InterPro" id="IPR005101">
    <property type="entry name" value="Cryptochr/Photolyase_FAD-bd"/>
</dbReference>
<dbReference type="Pfam" id="PF03441">
    <property type="entry name" value="FAD_binding_7"/>
    <property type="match status" value="1"/>
</dbReference>
<dbReference type="InterPro" id="IPR036155">
    <property type="entry name" value="Crypto/Photolyase_N_sf"/>
</dbReference>
<dbReference type="Gene3D" id="1.25.40.80">
    <property type="match status" value="1"/>
</dbReference>
<evidence type="ECO:0000256" key="3">
    <source>
        <dbReference type="ARBA" id="ARBA00022630"/>
    </source>
</evidence>
<comment type="similarity">
    <text evidence="2">Belongs to the DNA photolyase class-1 family.</text>
</comment>
<dbReference type="Gene3D" id="1.10.579.10">
    <property type="entry name" value="DNA Cyclobutane Dipyrimidine Photolyase, subunit A, domain 3"/>
    <property type="match status" value="1"/>
</dbReference>
<dbReference type="GO" id="GO:0005634">
    <property type="term" value="C:nucleus"/>
    <property type="evidence" value="ECO:0007669"/>
    <property type="project" value="TreeGrafter"/>
</dbReference>
<protein>
    <submittedName>
        <fullName evidence="7">Cryptochrome-2</fullName>
    </submittedName>
</protein>
<dbReference type="InterPro" id="IPR002081">
    <property type="entry name" value="Cryptochrome/DNA_photolyase_1"/>
</dbReference>
<dbReference type="GO" id="GO:0003677">
    <property type="term" value="F:DNA binding"/>
    <property type="evidence" value="ECO:0007669"/>
    <property type="project" value="TreeGrafter"/>
</dbReference>
<dbReference type="AlphaFoldDB" id="A0AA35TSS7"/>
<dbReference type="SUPFAM" id="SSF52425">
    <property type="entry name" value="Cryptochrome/photolyase, N-terminal domain"/>
    <property type="match status" value="1"/>
</dbReference>
<dbReference type="GO" id="GO:0005737">
    <property type="term" value="C:cytoplasm"/>
    <property type="evidence" value="ECO:0007669"/>
    <property type="project" value="TreeGrafter"/>
</dbReference>
<dbReference type="InterPro" id="IPR006050">
    <property type="entry name" value="DNA_photolyase_N"/>
</dbReference>
<feature type="domain" description="Photolyase/cryptochrome alpha/beta" evidence="6">
    <location>
        <begin position="31"/>
        <end position="165"/>
    </location>
</feature>
<dbReference type="Proteomes" id="UP001174909">
    <property type="component" value="Unassembled WGS sequence"/>
</dbReference>
<accession>A0AA35TSS7</accession>
<feature type="site" description="Electron transfer via tryptophanyl radical" evidence="5">
    <location>
        <position position="402"/>
    </location>
</feature>
<sequence>MEMELQQQQQQQCPSLDQMAVFSPGTSEPPTSLHWFRLDALRLHDNPAFTKAVSYGMRFRAVFIIDPWFNGNYSGGPSVNVWRFLLESLHDLDFQLQKVPFNTRLNVVVGHPLLLLPQIFQKWNVKALTFQASQTSYESMHHDSIVKMIGKDHQVDVNPFFSNTLYHPMEVISANDGQVPITYKHFRQVIQRIGKPQEPLHLPATSSILNTLPPSGEIEPPLGSIPTLQELGFDASKALYTNSWAGGETEALCRLFRYGMSRIESMHDPTRWLLSKDALSPYLRFGCLSARQVFSQLQQFASVSTRGQQLFKQTAKNLLLRDFAYLVGSTTPKFDVMEGNHLCIQLPWDTNQEFLSSWQEGRTGYPWIDAIVRQCRKDGWAHFMARQSIAVFLTRGYLWISWVLGKDFFHKYMLDFELPVSTVCWMQSSCSGFFCNQVESFDPCLIGKKMDMNGMFIKSYVPELAKYPSEYIHYPWKAPHYVQQQAGCIIGTDYPKPIVDVCEQGQLCCKRIQSIMSSLHKVFNES</sequence>
<evidence type="ECO:0000256" key="1">
    <source>
        <dbReference type="ARBA" id="ARBA00001974"/>
    </source>
</evidence>
<name>A0AA35TSS7_GEOBA</name>
<comment type="caution">
    <text evidence="7">The sequence shown here is derived from an EMBL/GenBank/DDBJ whole genome shotgun (WGS) entry which is preliminary data.</text>
</comment>
<dbReference type="GO" id="GO:0071949">
    <property type="term" value="F:FAD binding"/>
    <property type="evidence" value="ECO:0007669"/>
    <property type="project" value="TreeGrafter"/>
</dbReference>